<dbReference type="AlphaFoldDB" id="T1AGZ8"/>
<reference evidence="1" key="1">
    <citation type="submission" date="2013-08" db="EMBL/GenBank/DDBJ databases">
        <authorList>
            <person name="Mendez C."/>
            <person name="Richter M."/>
            <person name="Ferrer M."/>
            <person name="Sanchez J."/>
        </authorList>
    </citation>
    <scope>NUCLEOTIDE SEQUENCE</scope>
</reference>
<protein>
    <submittedName>
        <fullName evidence="1">Metallophosphoesterase</fullName>
    </submittedName>
</protein>
<dbReference type="GO" id="GO:0004113">
    <property type="term" value="F:2',3'-cyclic-nucleotide 3'-phosphodiesterase activity"/>
    <property type="evidence" value="ECO:0007669"/>
    <property type="project" value="TreeGrafter"/>
</dbReference>
<reference evidence="1" key="2">
    <citation type="journal article" date="2014" name="ISME J.">
        <title>Microbial stratification in low pH oxic and suboxic macroscopic growths along an acid mine drainage.</title>
        <authorList>
            <person name="Mendez-Garcia C."/>
            <person name="Mesa V."/>
            <person name="Sprenger R.R."/>
            <person name="Richter M."/>
            <person name="Diez M.S."/>
            <person name="Solano J."/>
            <person name="Bargiela R."/>
            <person name="Golyshina O.V."/>
            <person name="Manteca A."/>
            <person name="Ramos J.L."/>
            <person name="Gallego J.R."/>
            <person name="Llorente I."/>
            <person name="Martins Dos Santos V.A."/>
            <person name="Jensen O.N."/>
            <person name="Pelaez A.I."/>
            <person name="Sanchez J."/>
            <person name="Ferrer M."/>
        </authorList>
    </citation>
    <scope>NUCLEOTIDE SEQUENCE</scope>
</reference>
<organism evidence="1">
    <name type="scientific">mine drainage metagenome</name>
    <dbReference type="NCBI Taxonomy" id="410659"/>
    <lineage>
        <taxon>unclassified sequences</taxon>
        <taxon>metagenomes</taxon>
        <taxon>ecological metagenomes</taxon>
    </lineage>
</organism>
<dbReference type="PANTHER" id="PTHR36303">
    <property type="entry name" value="2',3'-CYCLIC-NUCLEOTIDE 2'-PHOSPHODIESTERASE"/>
    <property type="match status" value="1"/>
</dbReference>
<name>T1AGZ8_9ZZZZ</name>
<dbReference type="EMBL" id="AUZX01008434">
    <property type="protein sequence ID" value="EQD55923.1"/>
    <property type="molecule type" value="Genomic_DNA"/>
</dbReference>
<evidence type="ECO:0000313" key="1">
    <source>
        <dbReference type="EMBL" id="EQD55923.1"/>
    </source>
</evidence>
<comment type="caution">
    <text evidence="1">The sequence shown here is derived from an EMBL/GenBank/DDBJ whole genome shotgun (WGS) entry which is preliminary data.</text>
</comment>
<proteinExistence type="predicted"/>
<dbReference type="InterPro" id="IPR005235">
    <property type="entry name" value="YmdB-like"/>
</dbReference>
<dbReference type="Pfam" id="PF13277">
    <property type="entry name" value="YmdB"/>
    <property type="match status" value="1"/>
</dbReference>
<feature type="non-terminal residue" evidence="1">
    <location>
        <position position="88"/>
    </location>
</feature>
<sequence>MRILMVGDIYGRPGRDMLRETLAGIRRQYAIDFTIVNGENAAAGFGLTRSVYDEIRTAGADVVTLGNHTWDKREILEFIDAEPELLRP</sequence>
<dbReference type="InterPro" id="IPR029052">
    <property type="entry name" value="Metallo-depent_PP-like"/>
</dbReference>
<dbReference type="SUPFAM" id="SSF56300">
    <property type="entry name" value="Metallo-dependent phosphatases"/>
    <property type="match status" value="1"/>
</dbReference>
<accession>T1AGZ8</accession>
<dbReference type="PANTHER" id="PTHR36303:SF1">
    <property type="entry name" value="2',3'-CYCLIC-NUCLEOTIDE 2'-PHOSPHODIESTERASE"/>
    <property type="match status" value="1"/>
</dbReference>
<dbReference type="Gene3D" id="3.60.21.10">
    <property type="match status" value="1"/>
</dbReference>
<gene>
    <name evidence="1" type="ORF">B1A_11741</name>
</gene>